<dbReference type="OrthoDB" id="10263226at2759"/>
<dbReference type="GO" id="GO:0140664">
    <property type="term" value="F:ATP-dependent DNA damage sensor activity"/>
    <property type="evidence" value="ECO:0007669"/>
    <property type="project" value="InterPro"/>
</dbReference>
<feature type="compositionally biased region" description="Low complexity" evidence="1">
    <location>
        <begin position="1"/>
        <end position="25"/>
    </location>
</feature>
<dbReference type="GO" id="GO:0032389">
    <property type="term" value="C:MutLalpha complex"/>
    <property type="evidence" value="ECO:0007669"/>
    <property type="project" value="TreeGrafter"/>
</dbReference>
<reference evidence="3 4" key="1">
    <citation type="submission" date="2014-04" db="EMBL/GenBank/DDBJ databases">
        <authorList>
            <consortium name="DOE Joint Genome Institute"/>
            <person name="Kuo A."/>
            <person name="Kohler A."/>
            <person name="Jargeat P."/>
            <person name="Nagy L.G."/>
            <person name="Floudas D."/>
            <person name="Copeland A."/>
            <person name="Barry K.W."/>
            <person name="Cichocki N."/>
            <person name="Veneault-Fourrey C."/>
            <person name="LaButti K."/>
            <person name="Lindquist E.A."/>
            <person name="Lipzen A."/>
            <person name="Lundell T."/>
            <person name="Morin E."/>
            <person name="Murat C."/>
            <person name="Sun H."/>
            <person name="Tunlid A."/>
            <person name="Henrissat B."/>
            <person name="Grigoriev I.V."/>
            <person name="Hibbett D.S."/>
            <person name="Martin F."/>
            <person name="Nordberg H.P."/>
            <person name="Cantor M.N."/>
            <person name="Hua S.X."/>
        </authorList>
    </citation>
    <scope>NUCLEOTIDE SEQUENCE [LARGE SCALE GENOMIC DNA]</scope>
    <source>
        <strain evidence="3 4">Ve08.2h10</strain>
    </source>
</reference>
<dbReference type="GO" id="GO:0016887">
    <property type="term" value="F:ATP hydrolysis activity"/>
    <property type="evidence" value="ECO:0007669"/>
    <property type="project" value="InterPro"/>
</dbReference>
<reference evidence="4" key="2">
    <citation type="submission" date="2015-01" db="EMBL/GenBank/DDBJ databases">
        <title>Evolutionary Origins and Diversification of the Mycorrhizal Mutualists.</title>
        <authorList>
            <consortium name="DOE Joint Genome Institute"/>
            <consortium name="Mycorrhizal Genomics Consortium"/>
            <person name="Kohler A."/>
            <person name="Kuo A."/>
            <person name="Nagy L.G."/>
            <person name="Floudas D."/>
            <person name="Copeland A."/>
            <person name="Barry K.W."/>
            <person name="Cichocki N."/>
            <person name="Veneault-Fourrey C."/>
            <person name="LaButti K."/>
            <person name="Lindquist E.A."/>
            <person name="Lipzen A."/>
            <person name="Lundell T."/>
            <person name="Morin E."/>
            <person name="Murat C."/>
            <person name="Riley R."/>
            <person name="Ohm R."/>
            <person name="Sun H."/>
            <person name="Tunlid A."/>
            <person name="Henrissat B."/>
            <person name="Grigoriev I.V."/>
            <person name="Hibbett D.S."/>
            <person name="Martin F."/>
        </authorList>
    </citation>
    <scope>NUCLEOTIDE SEQUENCE [LARGE SCALE GENOMIC DNA]</scope>
    <source>
        <strain evidence="4">Ve08.2h10</strain>
    </source>
</reference>
<gene>
    <name evidence="3" type="ORF">PAXRUDRAFT_137240</name>
</gene>
<proteinExistence type="predicted"/>
<dbReference type="EMBL" id="KN824958">
    <property type="protein sequence ID" value="KIK96974.1"/>
    <property type="molecule type" value="Genomic_DNA"/>
</dbReference>
<dbReference type="HOGENOM" id="CLU_045861_0_0_1"/>
<dbReference type="InterPro" id="IPR042120">
    <property type="entry name" value="MutL_C_dimsub"/>
</dbReference>
<feature type="domain" description="MutL C-terminal dimerisation" evidence="2">
    <location>
        <begin position="114"/>
        <end position="280"/>
    </location>
</feature>
<evidence type="ECO:0000313" key="3">
    <source>
        <dbReference type="EMBL" id="KIK96974.1"/>
    </source>
</evidence>
<accession>A0A0D0E697</accession>
<dbReference type="Proteomes" id="UP000054538">
    <property type="component" value="Unassembled WGS sequence"/>
</dbReference>
<dbReference type="Gene3D" id="3.30.1370.100">
    <property type="entry name" value="MutL, C-terminal domain, regulatory subdomain"/>
    <property type="match status" value="1"/>
</dbReference>
<dbReference type="GO" id="GO:0005524">
    <property type="term" value="F:ATP binding"/>
    <property type="evidence" value="ECO:0007669"/>
    <property type="project" value="InterPro"/>
</dbReference>
<sequence>MSPTPVGTYVPPPGKTTTSSSSSSSRPAPVDPQTDFVILHVDLVCIGSHYLDLYTHLTSSKSQSSPPPAPTPIPSATLRSAVSSANLETAAADNVASTALSRIISKADFEHMQVLGQFNLGFIIVRKRNSAPGGGEAEMDDLFIVDQHAADEKWNFETLQEKTVIESQKLFRPQQLQLTAVDELLAIENMDILKRNGFEVSQVDETERLEAGCDEDTARPRLQLVAQPMSKETVFDMKDLEELIHLMQDGPPGAMVRCSKARAMFAMRACRRSVMIGKVLDKSHMTAIVRHMGTMDQPWHCPHGRPTMRHLSDLMSFGRYDPPRRDVDWQAFGRDGLEMEG</sequence>
<dbReference type="AlphaFoldDB" id="A0A0D0E697"/>
<dbReference type="SUPFAM" id="SSF118116">
    <property type="entry name" value="DNA mismatch repair protein MutL"/>
    <property type="match status" value="1"/>
</dbReference>
<organism evidence="3 4">
    <name type="scientific">Paxillus rubicundulus Ve08.2h10</name>
    <dbReference type="NCBI Taxonomy" id="930991"/>
    <lineage>
        <taxon>Eukaryota</taxon>
        <taxon>Fungi</taxon>
        <taxon>Dikarya</taxon>
        <taxon>Basidiomycota</taxon>
        <taxon>Agaricomycotina</taxon>
        <taxon>Agaricomycetes</taxon>
        <taxon>Agaricomycetidae</taxon>
        <taxon>Boletales</taxon>
        <taxon>Paxilineae</taxon>
        <taxon>Paxillaceae</taxon>
        <taxon>Paxillus</taxon>
    </lineage>
</organism>
<dbReference type="Gene3D" id="3.30.1540.20">
    <property type="entry name" value="MutL, C-terminal domain, dimerisation subdomain"/>
    <property type="match status" value="1"/>
</dbReference>
<protein>
    <recommendedName>
        <fullName evidence="2">MutL C-terminal dimerisation domain-containing protein</fullName>
    </recommendedName>
</protein>
<evidence type="ECO:0000256" key="1">
    <source>
        <dbReference type="SAM" id="MobiDB-lite"/>
    </source>
</evidence>
<evidence type="ECO:0000259" key="2">
    <source>
        <dbReference type="SMART" id="SM00853"/>
    </source>
</evidence>
<dbReference type="InParanoid" id="A0A0D0E697"/>
<dbReference type="FunFam" id="3.30.1370.100:FF:000001">
    <property type="entry name" value="Mismatch repair endonuclease pms1, putative"/>
    <property type="match status" value="1"/>
</dbReference>
<dbReference type="InterPro" id="IPR014790">
    <property type="entry name" value="MutL_C"/>
</dbReference>
<dbReference type="PANTHER" id="PTHR10073:SF52">
    <property type="entry name" value="MISMATCH REPAIR ENDONUCLEASE PMS2"/>
    <property type="match status" value="1"/>
</dbReference>
<dbReference type="Pfam" id="PF08676">
    <property type="entry name" value="MutL_C"/>
    <property type="match status" value="1"/>
</dbReference>
<name>A0A0D0E697_9AGAM</name>
<evidence type="ECO:0000313" key="4">
    <source>
        <dbReference type="Proteomes" id="UP000054538"/>
    </source>
</evidence>
<dbReference type="GO" id="GO:0006298">
    <property type="term" value="P:mismatch repair"/>
    <property type="evidence" value="ECO:0007669"/>
    <property type="project" value="InterPro"/>
</dbReference>
<dbReference type="InterPro" id="IPR037198">
    <property type="entry name" value="MutL_C_sf"/>
</dbReference>
<dbReference type="PANTHER" id="PTHR10073">
    <property type="entry name" value="DNA MISMATCH REPAIR PROTEIN MLH, PMS, MUTL"/>
    <property type="match status" value="1"/>
</dbReference>
<feature type="region of interest" description="Disordered" evidence="1">
    <location>
        <begin position="1"/>
        <end position="30"/>
    </location>
</feature>
<dbReference type="STRING" id="930991.A0A0D0E697"/>
<dbReference type="InterPro" id="IPR038973">
    <property type="entry name" value="MutL/Mlh/Pms-like"/>
</dbReference>
<keyword evidence="4" id="KW-1185">Reference proteome</keyword>
<dbReference type="InterPro" id="IPR042121">
    <property type="entry name" value="MutL_C_regsub"/>
</dbReference>
<dbReference type="SMART" id="SM00853">
    <property type="entry name" value="MutL_C"/>
    <property type="match status" value="1"/>
</dbReference>